<comment type="caution">
    <text evidence="1">The sequence shown here is derived from an EMBL/GenBank/DDBJ whole genome shotgun (WGS) entry which is preliminary data.</text>
</comment>
<dbReference type="AlphaFoldDB" id="A0AAW2GQM1"/>
<name>A0AAW2GQM1_9HYME</name>
<reference evidence="1 2" key="1">
    <citation type="submission" date="2023-03" db="EMBL/GenBank/DDBJ databases">
        <title>High recombination rates correlate with genetic variation in Cardiocondyla obscurior ants.</title>
        <authorList>
            <person name="Errbii M."/>
        </authorList>
    </citation>
    <scope>NUCLEOTIDE SEQUENCE [LARGE SCALE GENOMIC DNA]</scope>
    <source>
        <strain evidence="1">Alpha-2009</strain>
        <tissue evidence="1">Whole body</tissue>
    </source>
</reference>
<protein>
    <submittedName>
        <fullName evidence="1">Uncharacterized protein</fullName>
    </submittedName>
</protein>
<gene>
    <name evidence="1" type="ORF">PUN28_001650</name>
</gene>
<evidence type="ECO:0000313" key="2">
    <source>
        <dbReference type="Proteomes" id="UP001430953"/>
    </source>
</evidence>
<proteinExistence type="predicted"/>
<sequence length="72" mass="8370">MKAKACRDTSHEESNRRYGNSYHSLTSRLRGTFSCSNFKCAVLVILTELRDVSLRGYIFLENNESYVKELFL</sequence>
<dbReference type="EMBL" id="JADYXP020000002">
    <property type="protein sequence ID" value="KAL0129533.1"/>
    <property type="molecule type" value="Genomic_DNA"/>
</dbReference>
<organism evidence="1 2">
    <name type="scientific">Cardiocondyla obscurior</name>
    <dbReference type="NCBI Taxonomy" id="286306"/>
    <lineage>
        <taxon>Eukaryota</taxon>
        <taxon>Metazoa</taxon>
        <taxon>Ecdysozoa</taxon>
        <taxon>Arthropoda</taxon>
        <taxon>Hexapoda</taxon>
        <taxon>Insecta</taxon>
        <taxon>Pterygota</taxon>
        <taxon>Neoptera</taxon>
        <taxon>Endopterygota</taxon>
        <taxon>Hymenoptera</taxon>
        <taxon>Apocrita</taxon>
        <taxon>Aculeata</taxon>
        <taxon>Formicoidea</taxon>
        <taxon>Formicidae</taxon>
        <taxon>Myrmicinae</taxon>
        <taxon>Cardiocondyla</taxon>
    </lineage>
</organism>
<keyword evidence="2" id="KW-1185">Reference proteome</keyword>
<dbReference type="Proteomes" id="UP001430953">
    <property type="component" value="Unassembled WGS sequence"/>
</dbReference>
<evidence type="ECO:0000313" key="1">
    <source>
        <dbReference type="EMBL" id="KAL0129533.1"/>
    </source>
</evidence>
<accession>A0AAW2GQM1</accession>